<dbReference type="Pfam" id="PF20710">
    <property type="entry name" value="DUF6824"/>
    <property type="match status" value="1"/>
</dbReference>
<name>A0ABD3REK4_9STRA</name>
<feature type="domain" description="DUF6824" evidence="1">
    <location>
        <begin position="12"/>
        <end position="97"/>
    </location>
</feature>
<evidence type="ECO:0000259" key="2">
    <source>
        <dbReference type="Pfam" id="PF24906"/>
    </source>
</evidence>
<protein>
    <submittedName>
        <fullName evidence="3">Uncharacterized protein</fullName>
    </submittedName>
</protein>
<evidence type="ECO:0000313" key="4">
    <source>
        <dbReference type="Proteomes" id="UP001530377"/>
    </source>
</evidence>
<dbReference type="Pfam" id="PF24906">
    <property type="entry name" value="Zf_WRKY19"/>
    <property type="match status" value="1"/>
</dbReference>
<dbReference type="EMBL" id="JALLPB020000267">
    <property type="protein sequence ID" value="KAL3811328.1"/>
    <property type="molecule type" value="Genomic_DNA"/>
</dbReference>
<comment type="caution">
    <text evidence="3">The sequence shown here is derived from an EMBL/GenBank/DDBJ whole genome shotgun (WGS) entry which is preliminary data.</text>
</comment>
<organism evidence="3 4">
    <name type="scientific">Cyclostephanos tholiformis</name>
    <dbReference type="NCBI Taxonomy" id="382380"/>
    <lineage>
        <taxon>Eukaryota</taxon>
        <taxon>Sar</taxon>
        <taxon>Stramenopiles</taxon>
        <taxon>Ochrophyta</taxon>
        <taxon>Bacillariophyta</taxon>
        <taxon>Coscinodiscophyceae</taxon>
        <taxon>Thalassiosirophycidae</taxon>
        <taxon>Stephanodiscales</taxon>
        <taxon>Stephanodiscaceae</taxon>
        <taxon>Cyclostephanos</taxon>
    </lineage>
</organism>
<proteinExistence type="predicted"/>
<dbReference type="InterPro" id="IPR056866">
    <property type="entry name" value="Znf_WRKY19"/>
</dbReference>
<evidence type="ECO:0000259" key="1">
    <source>
        <dbReference type="Pfam" id="PF20710"/>
    </source>
</evidence>
<dbReference type="InterPro" id="IPR049227">
    <property type="entry name" value="DUF6824"/>
</dbReference>
<dbReference type="AlphaFoldDB" id="A0ABD3REK4"/>
<reference evidence="3 4" key="1">
    <citation type="submission" date="2024-10" db="EMBL/GenBank/DDBJ databases">
        <title>Updated reference genomes for cyclostephanoid diatoms.</title>
        <authorList>
            <person name="Roberts W.R."/>
            <person name="Alverson A.J."/>
        </authorList>
    </citation>
    <scope>NUCLEOTIDE SEQUENCE [LARGE SCALE GENOMIC DNA]</scope>
    <source>
        <strain evidence="3 4">AJA228-03</strain>
    </source>
</reference>
<gene>
    <name evidence="3" type="ORF">ACHAXA_007393</name>
</gene>
<evidence type="ECO:0000313" key="3">
    <source>
        <dbReference type="EMBL" id="KAL3811328.1"/>
    </source>
</evidence>
<sequence>MSCSVIRTNENDVLLGRGGNKYTHCGNEQLRCIAQDRAGEYVVARKKHKAAISRQIIHQIQTMNPPGRFLLYNYSTNEWEIVSDAVAREKVCQTLRKKKPCSHNGCTNKFVQGGFCSRNGARAKHCNQEGCTKIVVNGGVCVKHGAKMNRCSHEECTLQDQRGGICIRHGAYHSMTALDFSDDEEIGAWIWKSSRMGRLSRMDRTDKSVSDK</sequence>
<dbReference type="PANTHER" id="PTHR31827">
    <property type="entry name" value="EMB|CAB89363.1"/>
    <property type="match status" value="1"/>
</dbReference>
<feature type="domain" description="WRKY19-like zinc finger" evidence="2">
    <location>
        <begin position="150"/>
        <end position="170"/>
    </location>
</feature>
<keyword evidence="4" id="KW-1185">Reference proteome</keyword>
<dbReference type="PANTHER" id="PTHR31827:SF1">
    <property type="entry name" value="EMB|CAB89363.1"/>
    <property type="match status" value="1"/>
</dbReference>
<accession>A0ABD3REK4</accession>
<dbReference type="Proteomes" id="UP001530377">
    <property type="component" value="Unassembled WGS sequence"/>
</dbReference>